<proteinExistence type="predicted"/>
<dbReference type="EMBL" id="JAACJS010000011">
    <property type="protein sequence ID" value="NCI49690.1"/>
    <property type="molecule type" value="Genomic_DNA"/>
</dbReference>
<accession>A0ABW9ZRG6</accession>
<protein>
    <recommendedName>
        <fullName evidence="3">Lipoprotein</fullName>
    </recommendedName>
</protein>
<dbReference type="RefSeq" id="WP_161818001.1">
    <property type="nucleotide sequence ID" value="NZ_JAACJS010000011.1"/>
</dbReference>
<evidence type="ECO:0000313" key="1">
    <source>
        <dbReference type="EMBL" id="NCI49690.1"/>
    </source>
</evidence>
<gene>
    <name evidence="1" type="ORF">GWC95_07140</name>
</gene>
<reference evidence="1 2" key="1">
    <citation type="submission" date="2020-01" db="EMBL/GenBank/DDBJ databases">
        <title>Genome analysis.</title>
        <authorList>
            <person name="Wu S."/>
            <person name="Wang G."/>
        </authorList>
    </citation>
    <scope>NUCLEOTIDE SEQUENCE [LARGE SCALE GENOMIC DNA]</scope>
    <source>
        <strain evidence="1 2">SYL130</strain>
    </source>
</reference>
<sequence>MKTPHFFLALAVILLFGACNKDAIRNRNVERADFFTGEKDALAKTQKYVDGFKKNEIIEKILSVSYIDSEHKSYAFVFYRSNLGPGSVVIEQEYNGNEVLNSKSIRCEGESCQCKVLSIIDDSGQIYLDCSCPSCSMIIR</sequence>
<dbReference type="Proteomes" id="UP000753802">
    <property type="component" value="Unassembled WGS sequence"/>
</dbReference>
<evidence type="ECO:0000313" key="2">
    <source>
        <dbReference type="Proteomes" id="UP000753802"/>
    </source>
</evidence>
<comment type="caution">
    <text evidence="1">The sequence shown here is derived from an EMBL/GenBank/DDBJ whole genome shotgun (WGS) entry which is preliminary data.</text>
</comment>
<evidence type="ECO:0008006" key="3">
    <source>
        <dbReference type="Google" id="ProtNLM"/>
    </source>
</evidence>
<name>A0ABW9ZRG6_9BACT</name>
<dbReference type="PROSITE" id="PS51257">
    <property type="entry name" value="PROKAR_LIPOPROTEIN"/>
    <property type="match status" value="1"/>
</dbReference>
<keyword evidence="2" id="KW-1185">Reference proteome</keyword>
<organism evidence="1 2">
    <name type="scientific">Sediminibacterium roseum</name>
    <dbReference type="NCBI Taxonomy" id="1978412"/>
    <lineage>
        <taxon>Bacteria</taxon>
        <taxon>Pseudomonadati</taxon>
        <taxon>Bacteroidota</taxon>
        <taxon>Chitinophagia</taxon>
        <taxon>Chitinophagales</taxon>
        <taxon>Chitinophagaceae</taxon>
        <taxon>Sediminibacterium</taxon>
    </lineage>
</organism>